<dbReference type="Proteomes" id="UP000236654">
    <property type="component" value="Unassembled WGS sequence"/>
</dbReference>
<proteinExistence type="predicted"/>
<comment type="caution">
    <text evidence="1">The sequence shown here is derived from an EMBL/GenBank/DDBJ whole genome shotgun (WGS) entry which is preliminary data.</text>
</comment>
<dbReference type="RefSeq" id="WP_101333929.1">
    <property type="nucleotide sequence ID" value="NZ_PJNI01000003.1"/>
</dbReference>
<gene>
    <name evidence="1" type="ORF">CW751_05180</name>
</gene>
<accession>A0A2I0R4F8</accession>
<evidence type="ECO:0008006" key="3">
    <source>
        <dbReference type="Google" id="ProtNLM"/>
    </source>
</evidence>
<organism evidence="1 2">
    <name type="scientific">Brumimicrobium salinarum</name>
    <dbReference type="NCBI Taxonomy" id="2058658"/>
    <lineage>
        <taxon>Bacteria</taxon>
        <taxon>Pseudomonadati</taxon>
        <taxon>Bacteroidota</taxon>
        <taxon>Flavobacteriia</taxon>
        <taxon>Flavobacteriales</taxon>
        <taxon>Crocinitomicaceae</taxon>
        <taxon>Brumimicrobium</taxon>
    </lineage>
</organism>
<evidence type="ECO:0000313" key="1">
    <source>
        <dbReference type="EMBL" id="PKR81448.1"/>
    </source>
</evidence>
<dbReference type="EMBL" id="PJNI01000003">
    <property type="protein sequence ID" value="PKR81448.1"/>
    <property type="molecule type" value="Genomic_DNA"/>
</dbReference>
<sequence length="387" mass="43338">MKLQYIISIILLLPFQIGFTQYEGGVASGYNNLAYSNTNKVCNIYLGNSGSGNTKSTSPAINCFSFVGGDYSGQNESRYSNHNAFCYQYEGDTSSGYFTNTSPAINCFSFVGGEYSGQNESRYSNHNAFCYQYEGDTSSGYFTNTTPSIECLMFAGGDYSGQNDNRYDNPHSCAQFMASSSGGSGHNFIYGECLEVIALPIESSPLFGEVVDRMGYLYWKTFSEKNNLGFEIEKSIDGKDWEIIGWVDGHGNSTSTIEYTFYDKELSLEGAYYRYKQFDYDGAYAYSNIVFLNYENKENPKDIFVLYPNPSRQGDIIKIRSWATQEINASISISDGTGRIVHADDFMFKSGAKTYTFTSDKLMPGTYNLLIKSLKHPEGVRMPFIVF</sequence>
<evidence type="ECO:0000313" key="2">
    <source>
        <dbReference type="Proteomes" id="UP000236654"/>
    </source>
</evidence>
<dbReference type="OrthoDB" id="9816120at2"/>
<reference evidence="1 2" key="1">
    <citation type="submission" date="2017-12" db="EMBL/GenBank/DDBJ databases">
        <title>The draft genome sequence of Brumimicrobium saltpan LHR20.</title>
        <authorList>
            <person name="Do Z.-J."/>
            <person name="Luo H.-R."/>
        </authorList>
    </citation>
    <scope>NUCLEOTIDE SEQUENCE [LARGE SCALE GENOMIC DNA]</scope>
    <source>
        <strain evidence="1 2">LHR20</strain>
    </source>
</reference>
<protein>
    <recommendedName>
        <fullName evidence="3">Secretion system C-terminal sorting domain-containing protein</fullName>
    </recommendedName>
</protein>
<dbReference type="AlphaFoldDB" id="A0A2I0R4F8"/>
<name>A0A2I0R4F8_9FLAO</name>
<keyword evidence="2" id="KW-1185">Reference proteome</keyword>